<evidence type="ECO:0000313" key="1">
    <source>
        <dbReference type="EMBL" id="KYB29391.1"/>
    </source>
</evidence>
<dbReference type="Proteomes" id="UP000007266">
    <property type="component" value="Linkage group 2"/>
</dbReference>
<dbReference type="AlphaFoldDB" id="A0A139WNK8"/>
<proteinExistence type="predicted"/>
<reference evidence="1 2" key="1">
    <citation type="journal article" date="2008" name="Nature">
        <title>The genome of the model beetle and pest Tribolium castaneum.</title>
        <authorList>
            <consortium name="Tribolium Genome Sequencing Consortium"/>
            <person name="Richards S."/>
            <person name="Gibbs R.A."/>
            <person name="Weinstock G.M."/>
            <person name="Brown S.J."/>
            <person name="Denell R."/>
            <person name="Beeman R.W."/>
            <person name="Gibbs R."/>
            <person name="Beeman R.W."/>
            <person name="Brown S.J."/>
            <person name="Bucher G."/>
            <person name="Friedrich M."/>
            <person name="Grimmelikhuijzen C.J."/>
            <person name="Klingler M."/>
            <person name="Lorenzen M."/>
            <person name="Richards S."/>
            <person name="Roth S."/>
            <person name="Schroder R."/>
            <person name="Tautz D."/>
            <person name="Zdobnov E.M."/>
            <person name="Muzny D."/>
            <person name="Gibbs R.A."/>
            <person name="Weinstock G.M."/>
            <person name="Attaway T."/>
            <person name="Bell S."/>
            <person name="Buhay C.J."/>
            <person name="Chandrabose M.N."/>
            <person name="Chavez D."/>
            <person name="Clerk-Blankenburg K.P."/>
            <person name="Cree A."/>
            <person name="Dao M."/>
            <person name="Davis C."/>
            <person name="Chacko J."/>
            <person name="Dinh H."/>
            <person name="Dugan-Rocha S."/>
            <person name="Fowler G."/>
            <person name="Garner T.T."/>
            <person name="Garnes J."/>
            <person name="Gnirke A."/>
            <person name="Hawes A."/>
            <person name="Hernandez J."/>
            <person name="Hines S."/>
            <person name="Holder M."/>
            <person name="Hume J."/>
            <person name="Jhangiani S.N."/>
            <person name="Joshi V."/>
            <person name="Khan Z.M."/>
            <person name="Jackson L."/>
            <person name="Kovar C."/>
            <person name="Kowis A."/>
            <person name="Lee S."/>
            <person name="Lewis L.R."/>
            <person name="Margolis J."/>
            <person name="Morgan M."/>
            <person name="Nazareth L.V."/>
            <person name="Nguyen N."/>
            <person name="Okwuonu G."/>
            <person name="Parker D."/>
            <person name="Richards S."/>
            <person name="Ruiz S.J."/>
            <person name="Santibanez J."/>
            <person name="Savard J."/>
            <person name="Scherer S.E."/>
            <person name="Schneider B."/>
            <person name="Sodergren E."/>
            <person name="Tautz D."/>
            <person name="Vattahil S."/>
            <person name="Villasana D."/>
            <person name="White C.S."/>
            <person name="Wright R."/>
            <person name="Park Y."/>
            <person name="Beeman R.W."/>
            <person name="Lord J."/>
            <person name="Oppert B."/>
            <person name="Lorenzen M."/>
            <person name="Brown S."/>
            <person name="Wang L."/>
            <person name="Savard J."/>
            <person name="Tautz D."/>
            <person name="Richards S."/>
            <person name="Weinstock G."/>
            <person name="Gibbs R.A."/>
            <person name="Liu Y."/>
            <person name="Worley K."/>
            <person name="Weinstock G."/>
            <person name="Elsik C.G."/>
            <person name="Reese J.T."/>
            <person name="Elhaik E."/>
            <person name="Landan G."/>
            <person name="Graur D."/>
            <person name="Arensburger P."/>
            <person name="Atkinson P."/>
            <person name="Beeman R.W."/>
            <person name="Beidler J."/>
            <person name="Brown S.J."/>
            <person name="Demuth J.P."/>
            <person name="Drury D.W."/>
            <person name="Du Y.Z."/>
            <person name="Fujiwara H."/>
            <person name="Lorenzen M."/>
            <person name="Maselli V."/>
            <person name="Osanai M."/>
            <person name="Park Y."/>
            <person name="Robertson H.M."/>
            <person name="Tu Z."/>
            <person name="Wang J.J."/>
            <person name="Wang S."/>
            <person name="Richards S."/>
            <person name="Song H."/>
            <person name="Zhang L."/>
            <person name="Sodergren E."/>
            <person name="Werner D."/>
            <person name="Stanke M."/>
            <person name="Morgenstern B."/>
            <person name="Solovyev V."/>
            <person name="Kosarev P."/>
            <person name="Brown G."/>
            <person name="Chen H.C."/>
            <person name="Ermolaeva O."/>
            <person name="Hlavina W."/>
            <person name="Kapustin Y."/>
            <person name="Kiryutin B."/>
            <person name="Kitts P."/>
            <person name="Maglott D."/>
            <person name="Pruitt K."/>
            <person name="Sapojnikov V."/>
            <person name="Souvorov A."/>
            <person name="Mackey A.J."/>
            <person name="Waterhouse R.M."/>
            <person name="Wyder S."/>
            <person name="Zdobnov E.M."/>
            <person name="Zdobnov E.M."/>
            <person name="Wyder S."/>
            <person name="Kriventseva E.V."/>
            <person name="Kadowaki T."/>
            <person name="Bork P."/>
            <person name="Aranda M."/>
            <person name="Bao R."/>
            <person name="Beermann A."/>
            <person name="Berns N."/>
            <person name="Bolognesi R."/>
            <person name="Bonneton F."/>
            <person name="Bopp D."/>
            <person name="Brown S.J."/>
            <person name="Bucher G."/>
            <person name="Butts T."/>
            <person name="Chaumot A."/>
            <person name="Denell R.E."/>
            <person name="Ferrier D.E."/>
            <person name="Friedrich M."/>
            <person name="Gordon C.M."/>
            <person name="Jindra M."/>
            <person name="Klingler M."/>
            <person name="Lan Q."/>
            <person name="Lattorff H.M."/>
            <person name="Laudet V."/>
            <person name="von Levetsow C."/>
            <person name="Liu Z."/>
            <person name="Lutz R."/>
            <person name="Lynch J.A."/>
            <person name="da Fonseca R.N."/>
            <person name="Posnien N."/>
            <person name="Reuter R."/>
            <person name="Roth S."/>
            <person name="Savard J."/>
            <person name="Schinko J.B."/>
            <person name="Schmitt C."/>
            <person name="Schoppmeier M."/>
            <person name="Schroder R."/>
            <person name="Shippy T.D."/>
            <person name="Simonnet F."/>
            <person name="Marques-Souza H."/>
            <person name="Tautz D."/>
            <person name="Tomoyasu Y."/>
            <person name="Trauner J."/>
            <person name="Van der Zee M."/>
            <person name="Vervoort M."/>
            <person name="Wittkopp N."/>
            <person name="Wimmer E.A."/>
            <person name="Yang X."/>
            <person name="Jones A.K."/>
            <person name="Sattelle D.B."/>
            <person name="Ebert P.R."/>
            <person name="Nelson D."/>
            <person name="Scott J.G."/>
            <person name="Beeman R.W."/>
            <person name="Muthukrishnan S."/>
            <person name="Kramer K.J."/>
            <person name="Arakane Y."/>
            <person name="Beeman R.W."/>
            <person name="Zhu Q."/>
            <person name="Hogenkamp D."/>
            <person name="Dixit R."/>
            <person name="Oppert B."/>
            <person name="Jiang H."/>
            <person name="Zou Z."/>
            <person name="Marshall J."/>
            <person name="Elpidina E."/>
            <person name="Vinokurov K."/>
            <person name="Oppert C."/>
            <person name="Zou Z."/>
            <person name="Evans J."/>
            <person name="Lu Z."/>
            <person name="Zhao P."/>
            <person name="Sumathipala N."/>
            <person name="Altincicek B."/>
            <person name="Vilcinskas A."/>
            <person name="Williams M."/>
            <person name="Hultmark D."/>
            <person name="Hetru C."/>
            <person name="Jiang H."/>
            <person name="Grimmelikhuijzen C.J."/>
            <person name="Hauser F."/>
            <person name="Cazzamali G."/>
            <person name="Williamson M."/>
            <person name="Park Y."/>
            <person name="Li B."/>
            <person name="Tanaka Y."/>
            <person name="Predel R."/>
            <person name="Neupert S."/>
            <person name="Schachtner J."/>
            <person name="Verleyen P."/>
            <person name="Raible F."/>
            <person name="Bork P."/>
            <person name="Friedrich M."/>
            <person name="Walden K.K."/>
            <person name="Robertson H.M."/>
            <person name="Angeli S."/>
            <person name="Foret S."/>
            <person name="Bucher G."/>
            <person name="Schuetz S."/>
            <person name="Maleszka R."/>
            <person name="Wimmer E.A."/>
            <person name="Beeman R.W."/>
            <person name="Lorenzen M."/>
            <person name="Tomoyasu Y."/>
            <person name="Miller S.C."/>
            <person name="Grossmann D."/>
            <person name="Bucher G."/>
        </authorList>
    </citation>
    <scope>NUCLEOTIDE SEQUENCE [LARGE SCALE GENOMIC DNA]</scope>
    <source>
        <strain evidence="1 2">Georgia GA2</strain>
    </source>
</reference>
<accession>A0A139WNK8</accession>
<protein>
    <submittedName>
        <fullName evidence="1">Uncharacterized protein</fullName>
    </submittedName>
</protein>
<reference evidence="1 2" key="2">
    <citation type="journal article" date="2010" name="Nucleic Acids Res.">
        <title>BeetleBase in 2010: revisions to provide comprehensive genomic information for Tribolium castaneum.</title>
        <authorList>
            <person name="Kim H.S."/>
            <person name="Murphy T."/>
            <person name="Xia J."/>
            <person name="Caragea D."/>
            <person name="Park Y."/>
            <person name="Beeman R.W."/>
            <person name="Lorenzen M.D."/>
            <person name="Butcher S."/>
            <person name="Manak J.R."/>
            <person name="Brown S.J."/>
        </authorList>
    </citation>
    <scope>GENOME REANNOTATION</scope>
    <source>
        <strain evidence="1 2">Georgia GA2</strain>
    </source>
</reference>
<evidence type="ECO:0000313" key="2">
    <source>
        <dbReference type="Proteomes" id="UP000007266"/>
    </source>
</evidence>
<gene>
    <name evidence="1" type="primary">AUGUSTUS-3.0.2_32234</name>
    <name evidence="1" type="ORF">TcasGA2_TC032234</name>
</gene>
<name>A0A139WNK8_TRICA</name>
<organism evidence="1 2">
    <name type="scientific">Tribolium castaneum</name>
    <name type="common">Red flour beetle</name>
    <dbReference type="NCBI Taxonomy" id="7070"/>
    <lineage>
        <taxon>Eukaryota</taxon>
        <taxon>Metazoa</taxon>
        <taxon>Ecdysozoa</taxon>
        <taxon>Arthropoda</taxon>
        <taxon>Hexapoda</taxon>
        <taxon>Insecta</taxon>
        <taxon>Pterygota</taxon>
        <taxon>Neoptera</taxon>
        <taxon>Endopterygota</taxon>
        <taxon>Coleoptera</taxon>
        <taxon>Polyphaga</taxon>
        <taxon>Cucujiformia</taxon>
        <taxon>Tenebrionidae</taxon>
        <taxon>Tenebrionidae incertae sedis</taxon>
        <taxon>Tribolium</taxon>
    </lineage>
</organism>
<dbReference type="InParanoid" id="A0A139WNK8"/>
<keyword evidence="2" id="KW-1185">Reference proteome</keyword>
<sequence length="101" mass="11229">MLSYRLFIFIENKDIDRGSLGETVLGAFELSDVKSRRPKIALSPLGLGEGQESSVKARKVEECGNGNKFVGTEWSLRGMTHSGIDRSPWQWSGPHHSYAGY</sequence>
<dbReference type="EMBL" id="KQ971312">
    <property type="protein sequence ID" value="KYB29391.1"/>
    <property type="molecule type" value="Genomic_DNA"/>
</dbReference>